<dbReference type="AlphaFoldDB" id="A0A832ZXB4"/>
<dbReference type="Pfam" id="PF03259">
    <property type="entry name" value="Robl_LC7"/>
    <property type="match status" value="1"/>
</dbReference>
<comment type="caution">
    <text evidence="2">The sequence shown here is derived from an EMBL/GenBank/DDBJ whole genome shotgun (WGS) entry which is preliminary data.</text>
</comment>
<feature type="domain" description="Roadblock/LAMTOR2" evidence="1">
    <location>
        <begin position="11"/>
        <end position="100"/>
    </location>
</feature>
<sequence length="135" mass="14639">MIVGLKKETFNKLLDELHFSIPLVKGFMLVTCDGFVVASKIKNGVEDDDAAGVAAALINVSRLASEQLQSGDVESILVRTSSGWIAATLVSRELILLTIAGKEVILGQLQYELARVKDTLSKTWNNTLEEASNHP</sequence>
<gene>
    <name evidence="2" type="ORF">EYH45_06755</name>
</gene>
<name>A0A832ZXB4_CALS0</name>
<proteinExistence type="predicted"/>
<reference evidence="2" key="1">
    <citation type="journal article" date="2020" name="ISME J.">
        <title>Gammaproteobacteria mediating utilization of methyl-, sulfur- and petroleum organic compounds in deep ocean hydrothermal plumes.</title>
        <authorList>
            <person name="Zhou Z."/>
            <person name="Liu Y."/>
            <person name="Pan J."/>
            <person name="Cron B.R."/>
            <person name="Toner B.M."/>
            <person name="Anantharaman K."/>
            <person name="Breier J.A."/>
            <person name="Dick G.J."/>
            <person name="Li M."/>
        </authorList>
    </citation>
    <scope>NUCLEOTIDE SEQUENCE</scope>
    <source>
        <strain evidence="2">SZUA-1515</strain>
    </source>
</reference>
<dbReference type="InterPro" id="IPR004942">
    <property type="entry name" value="Roadblock/LAMTOR2_dom"/>
</dbReference>
<evidence type="ECO:0000313" key="3">
    <source>
        <dbReference type="Proteomes" id="UP000608579"/>
    </source>
</evidence>
<evidence type="ECO:0000313" key="2">
    <source>
        <dbReference type="EMBL" id="HIQ30246.1"/>
    </source>
</evidence>
<dbReference type="EMBL" id="DQVM01000128">
    <property type="protein sequence ID" value="HIQ30246.1"/>
    <property type="molecule type" value="Genomic_DNA"/>
</dbReference>
<protein>
    <recommendedName>
        <fullName evidence="1">Roadblock/LAMTOR2 domain-containing protein</fullName>
    </recommendedName>
</protein>
<evidence type="ECO:0000259" key="1">
    <source>
        <dbReference type="SMART" id="SM00960"/>
    </source>
</evidence>
<dbReference type="Proteomes" id="UP000608579">
    <property type="component" value="Unassembled WGS sequence"/>
</dbReference>
<dbReference type="SMART" id="SM00960">
    <property type="entry name" value="Robl_LC7"/>
    <property type="match status" value="1"/>
</dbReference>
<dbReference type="Gene3D" id="3.30.450.30">
    <property type="entry name" value="Dynein light chain 2a, cytoplasmic"/>
    <property type="match status" value="1"/>
</dbReference>
<organism evidence="2 3">
    <name type="scientific">Caldiarchaeum subterraneum</name>
    <dbReference type="NCBI Taxonomy" id="311458"/>
    <lineage>
        <taxon>Archaea</taxon>
        <taxon>Nitrososphaerota</taxon>
        <taxon>Candidatus Caldarchaeales</taxon>
        <taxon>Candidatus Caldarchaeaceae</taxon>
        <taxon>Candidatus Caldarchaeum</taxon>
    </lineage>
</organism>
<dbReference type="SUPFAM" id="SSF103196">
    <property type="entry name" value="Roadblock/LC7 domain"/>
    <property type="match status" value="1"/>
</dbReference>
<accession>A0A832ZXB4</accession>